<feature type="region of interest" description="Disordered" evidence="1">
    <location>
        <begin position="37"/>
        <end position="121"/>
    </location>
</feature>
<evidence type="ECO:0000256" key="1">
    <source>
        <dbReference type="SAM" id="MobiDB-lite"/>
    </source>
</evidence>
<feature type="compositionally biased region" description="Basic and acidic residues" evidence="1">
    <location>
        <begin position="112"/>
        <end position="121"/>
    </location>
</feature>
<reference evidence="2 3" key="1">
    <citation type="journal article" date="2020" name="IScience">
        <title>Genome Sequencing of the Endangered Kingdonia uniflora (Circaeasteraceae, Ranunculales) Reveals Potential Mechanisms of Evolutionary Specialization.</title>
        <authorList>
            <person name="Sun Y."/>
            <person name="Deng T."/>
            <person name="Zhang A."/>
            <person name="Moore M.J."/>
            <person name="Landis J.B."/>
            <person name="Lin N."/>
            <person name="Zhang H."/>
            <person name="Zhang X."/>
            <person name="Huang J."/>
            <person name="Zhang X."/>
            <person name="Sun H."/>
            <person name="Wang H."/>
        </authorList>
    </citation>
    <scope>NUCLEOTIDE SEQUENCE [LARGE SCALE GENOMIC DNA]</scope>
    <source>
        <strain evidence="2">TB1705</strain>
        <tissue evidence="2">Leaf</tissue>
    </source>
</reference>
<gene>
    <name evidence="2" type="ORF">GIB67_028969</name>
</gene>
<feature type="region of interest" description="Disordered" evidence="1">
    <location>
        <begin position="483"/>
        <end position="505"/>
    </location>
</feature>
<keyword evidence="3" id="KW-1185">Reference proteome</keyword>
<feature type="compositionally biased region" description="Basic and acidic residues" evidence="1">
    <location>
        <begin position="80"/>
        <end position="93"/>
    </location>
</feature>
<feature type="compositionally biased region" description="Polar residues" evidence="1">
    <location>
        <begin position="483"/>
        <end position="496"/>
    </location>
</feature>
<feature type="region of interest" description="Disordered" evidence="1">
    <location>
        <begin position="151"/>
        <end position="187"/>
    </location>
</feature>
<dbReference type="Proteomes" id="UP000541444">
    <property type="component" value="Unassembled WGS sequence"/>
</dbReference>
<protein>
    <submittedName>
        <fullName evidence="2">Uncharacterized protein</fullName>
    </submittedName>
</protein>
<feature type="compositionally biased region" description="Basic residues" evidence="1">
    <location>
        <begin position="66"/>
        <end position="79"/>
    </location>
</feature>
<dbReference type="EMBL" id="JACGCM010002399">
    <property type="protein sequence ID" value="KAF6140163.1"/>
    <property type="molecule type" value="Genomic_DNA"/>
</dbReference>
<feature type="compositionally biased region" description="Basic and acidic residues" evidence="1">
    <location>
        <begin position="151"/>
        <end position="181"/>
    </location>
</feature>
<feature type="compositionally biased region" description="Basic and acidic residues" evidence="1">
    <location>
        <begin position="246"/>
        <end position="257"/>
    </location>
</feature>
<comment type="caution">
    <text evidence="2">The sequence shown here is derived from an EMBL/GenBank/DDBJ whole genome shotgun (WGS) entry which is preliminary data.</text>
</comment>
<evidence type="ECO:0000313" key="3">
    <source>
        <dbReference type="Proteomes" id="UP000541444"/>
    </source>
</evidence>
<dbReference type="OrthoDB" id="1913135at2759"/>
<sequence>MARHNSRKFEGKEKSRASVMISIKALIFLSKAATDLMEKHKEKRHKKDKKERKEKKDKERNEDKHKEKKERKEKHKDKKKDRDKSKALDERNTVRQAESYDGGKPAENSQKQAEEVNDSKFVEELGRRLCDGERGTKNQVAEIFTCRAEASGKGDWQKDIANKDNNIHDRKTGEHRNRDHGGGFGSEMFRSFKAADHRSEEGTSREVGRDVANKETNFCNKKAEHRNKNQNTNSGVATIRSFTGVDQRRAEGIDRMADMATGNNGKKVDDRTTDGQRNQNPDARGGIATSKSFMGTDQRKAETIAKPTNNNAEKRMEGKEKFKENESGNKHGDKQKDRDREKKSMGNDTNLDKEKEKEMEKAANRSKSHEQLHENKEVIHTHNTKFLQIPLHSTMVAATVENSKKRKVIETNGSLYDIDVQPNKLPRHADLSHPYTENGGNLEPYQTSNQHSSVVHGGINSLKVGGKFEKVTNGVVECQLSSVKATRPSSAASGETSAKKPHPDSKYLSKILSVPSMEEWSDFDDQDWLFSNDPKPKTVSSGVEDTVNVWDKAQWIESAEVFALPYVIPY</sequence>
<dbReference type="PANTHER" id="PTHR34660:SF3">
    <property type="entry name" value="RRM DOMAIN-CONTAINING PROTEIN"/>
    <property type="match status" value="1"/>
</dbReference>
<dbReference type="AlphaFoldDB" id="A0A7J7LC23"/>
<evidence type="ECO:0000313" key="2">
    <source>
        <dbReference type="EMBL" id="KAF6140163.1"/>
    </source>
</evidence>
<proteinExistence type="predicted"/>
<organism evidence="2 3">
    <name type="scientific">Kingdonia uniflora</name>
    <dbReference type="NCBI Taxonomy" id="39325"/>
    <lineage>
        <taxon>Eukaryota</taxon>
        <taxon>Viridiplantae</taxon>
        <taxon>Streptophyta</taxon>
        <taxon>Embryophyta</taxon>
        <taxon>Tracheophyta</taxon>
        <taxon>Spermatophyta</taxon>
        <taxon>Magnoliopsida</taxon>
        <taxon>Ranunculales</taxon>
        <taxon>Circaeasteraceae</taxon>
        <taxon>Kingdonia</taxon>
    </lineage>
</organism>
<feature type="compositionally biased region" description="Basic and acidic residues" evidence="1">
    <location>
        <begin position="54"/>
        <end position="65"/>
    </location>
</feature>
<dbReference type="PANTHER" id="PTHR34660">
    <property type="entry name" value="MYB-LIKE PROTEIN X"/>
    <property type="match status" value="1"/>
</dbReference>
<feature type="compositionally biased region" description="Basic residues" evidence="1">
    <location>
        <begin position="41"/>
        <end position="53"/>
    </location>
</feature>
<feature type="compositionally biased region" description="Basic and acidic residues" evidence="1">
    <location>
        <begin position="312"/>
        <end position="373"/>
    </location>
</feature>
<accession>A0A7J7LC23</accession>
<name>A0A7J7LC23_9MAGN</name>
<feature type="region of interest" description="Disordered" evidence="1">
    <location>
        <begin position="218"/>
        <end position="373"/>
    </location>
</feature>